<dbReference type="Proteomes" id="UP000576393">
    <property type="component" value="Unassembled WGS sequence"/>
</dbReference>
<dbReference type="Gene3D" id="3.30.2320.10">
    <property type="entry name" value="hypothetical protein PF0899 domain"/>
    <property type="match status" value="1"/>
</dbReference>
<keyword evidence="2" id="KW-1185">Reference proteome</keyword>
<dbReference type="EMBL" id="JACCCO010000003">
    <property type="protein sequence ID" value="NYF44402.1"/>
    <property type="molecule type" value="Genomic_DNA"/>
</dbReference>
<name>A0A852V3V0_9ACTN</name>
<organism evidence="1 2">
    <name type="scientific">Streptosporangium sandarakinum</name>
    <dbReference type="NCBI Taxonomy" id="1260955"/>
    <lineage>
        <taxon>Bacteria</taxon>
        <taxon>Bacillati</taxon>
        <taxon>Actinomycetota</taxon>
        <taxon>Actinomycetes</taxon>
        <taxon>Streptosporangiales</taxon>
        <taxon>Streptosporangiaceae</taxon>
        <taxon>Streptosporangium</taxon>
    </lineage>
</organism>
<protein>
    <recommendedName>
        <fullName evidence="3">Phage major capsid protein</fullName>
    </recommendedName>
</protein>
<evidence type="ECO:0000313" key="2">
    <source>
        <dbReference type="Proteomes" id="UP000576393"/>
    </source>
</evidence>
<comment type="caution">
    <text evidence="1">The sequence shown here is derived from an EMBL/GenBank/DDBJ whole genome shotgun (WGS) entry which is preliminary data.</text>
</comment>
<sequence length="292" mass="32338">MQPTDTMKRTMAEVVAQRRTEMSPGRIFAEACAAKGTDAVVEYDVTITDSLTSSRRKPRYPARNMIKVVDLSKDPRRYYWHESLPDPGAPQVHEADLRREAANRFHRSPVPELLPTTAWVQVPPDLWEDIETFESFINYRLIVRLSTAENDTIIRGAGGLLNMPQIARMTSKGSFASTILAACNEVEQMGGTADGLIINPADYYAFMGEGRLMDDIERNGVFIVRTRLVEPGTALVGDFGHGALLFDAGRSVIRFAEPPPGTFAEPGGLALMAQIHERVVVNLPTNFFVVSL</sequence>
<evidence type="ECO:0000313" key="1">
    <source>
        <dbReference type="EMBL" id="NYF44402.1"/>
    </source>
</evidence>
<gene>
    <name evidence="1" type="ORF">HDA43_006629</name>
</gene>
<dbReference type="SUPFAM" id="SSF56563">
    <property type="entry name" value="Major capsid protein gp5"/>
    <property type="match status" value="1"/>
</dbReference>
<accession>A0A852V3V0</accession>
<dbReference type="AlphaFoldDB" id="A0A852V3V0"/>
<proteinExistence type="predicted"/>
<dbReference type="NCBIfam" id="NF041188">
    <property type="entry name" value="encap_f3"/>
    <property type="match status" value="1"/>
</dbReference>
<evidence type="ECO:0008006" key="3">
    <source>
        <dbReference type="Google" id="ProtNLM"/>
    </source>
</evidence>
<dbReference type="Gene3D" id="3.30.2400.10">
    <property type="entry name" value="Major capsid protein gp5"/>
    <property type="match status" value="1"/>
</dbReference>
<dbReference type="RefSeq" id="WP_179828483.1">
    <property type="nucleotide sequence ID" value="NZ_JACCCO010000003.1"/>
</dbReference>
<reference evidence="1 2" key="1">
    <citation type="submission" date="2020-07" db="EMBL/GenBank/DDBJ databases">
        <title>Sequencing the genomes of 1000 actinobacteria strains.</title>
        <authorList>
            <person name="Klenk H.-P."/>
        </authorList>
    </citation>
    <scope>NUCLEOTIDE SEQUENCE [LARGE SCALE GENOMIC DNA]</scope>
    <source>
        <strain evidence="1 2">DSM 45763</strain>
    </source>
</reference>